<dbReference type="Proteomes" id="UP000276953">
    <property type="component" value="Unassembled WGS sequence"/>
</dbReference>
<proteinExistence type="predicted"/>
<protein>
    <submittedName>
        <fullName evidence="2">Uncharacterized protein</fullName>
    </submittedName>
</protein>
<reference evidence="2 3" key="1">
    <citation type="submission" date="2018-12" db="EMBL/GenBank/DDBJ databases">
        <title>Draft Genome Sequence of Chryseobacterium arthrosphaerae strain ED882-96 Isolated from the Blood of a Patient with Liver Cirrhosis in Taiwan.</title>
        <authorList>
            <person name="Lin J.-N."/>
            <person name="Lai C.-H."/>
            <person name="Yang C.-H."/>
            <person name="Huang Y.-H."/>
        </authorList>
    </citation>
    <scope>NUCLEOTIDE SEQUENCE [LARGE SCALE GENOMIC DNA]</scope>
    <source>
        <strain evidence="2 3">ED882-96</strain>
    </source>
</reference>
<dbReference type="EMBL" id="RYFC01000003">
    <property type="protein sequence ID" value="RTZ46587.1"/>
    <property type="molecule type" value="Genomic_DNA"/>
</dbReference>
<keyword evidence="1" id="KW-0812">Transmembrane</keyword>
<feature type="transmembrane region" description="Helical" evidence="1">
    <location>
        <begin position="36"/>
        <end position="54"/>
    </location>
</feature>
<comment type="caution">
    <text evidence="2">The sequence shown here is derived from an EMBL/GenBank/DDBJ whole genome shotgun (WGS) entry which is preliminary data.</text>
</comment>
<accession>A0A3S0QTH5</accession>
<evidence type="ECO:0000313" key="2">
    <source>
        <dbReference type="EMBL" id="RTZ46587.1"/>
    </source>
</evidence>
<feature type="transmembrane region" description="Helical" evidence="1">
    <location>
        <begin position="12"/>
        <end position="30"/>
    </location>
</feature>
<organism evidence="2 3">
    <name type="scientific">Chryseobacterium arthrosphaerae</name>
    <dbReference type="NCBI Taxonomy" id="651561"/>
    <lineage>
        <taxon>Bacteria</taxon>
        <taxon>Pseudomonadati</taxon>
        <taxon>Bacteroidota</taxon>
        <taxon>Flavobacteriia</taxon>
        <taxon>Flavobacteriales</taxon>
        <taxon>Weeksellaceae</taxon>
        <taxon>Chryseobacterium group</taxon>
        <taxon>Chryseobacterium</taxon>
    </lineage>
</organism>
<evidence type="ECO:0000256" key="1">
    <source>
        <dbReference type="SAM" id="Phobius"/>
    </source>
</evidence>
<gene>
    <name evidence="2" type="ORF">EJ377_21015</name>
</gene>
<dbReference type="AlphaFoldDB" id="A0A3S0QTH5"/>
<name>A0A3S0QTH5_9FLAO</name>
<keyword evidence="1" id="KW-1133">Transmembrane helix</keyword>
<evidence type="ECO:0000313" key="3">
    <source>
        <dbReference type="Proteomes" id="UP000276953"/>
    </source>
</evidence>
<keyword evidence="1" id="KW-0472">Membrane</keyword>
<sequence length="69" mass="7784">MAFSSGNRVCWFNTLPLMVIVLMVWAVTVFCGIQNIRTIIIVIFVAFIFKNFMLRRCAIVVSKIIADAG</sequence>